<dbReference type="STRING" id="366522.GCA_001548055_01855"/>
<dbReference type="SUPFAM" id="SSF160387">
    <property type="entry name" value="NosL/MerB-like"/>
    <property type="match status" value="1"/>
</dbReference>
<dbReference type="Proteomes" id="UP000231638">
    <property type="component" value="Unassembled WGS sequence"/>
</dbReference>
<dbReference type="EMBL" id="DLUG01000061">
    <property type="protein sequence ID" value="DAB36951.1"/>
    <property type="molecule type" value="Genomic_DNA"/>
</dbReference>
<comment type="caution">
    <text evidence="1">The sequence shown here is derived from an EMBL/GenBank/DDBJ whole genome shotgun (WGS) entry which is preliminary data.</text>
</comment>
<dbReference type="PANTHER" id="PTHR41247">
    <property type="entry name" value="HTH-TYPE TRANSCRIPTIONAL REPRESSOR YCNK"/>
    <property type="match status" value="1"/>
</dbReference>
<sequence>MMKKLCLILVTLSALFGAKVDIPKDAQCLIRKVQIYQHPEWASTITLRSGEHLYFSSPKSMFEFYFESSRWPEYVIRTKEDMQIYVTDYDTMEKIVAQEAFFVYGSSKTSISGDDLPAFSTKEQAEAFVKKFGGTRVL</sequence>
<reference evidence="1 2" key="1">
    <citation type="journal article" date="2017" name="Front. Microbiol.">
        <title>Comparative Genomic Analysis of the Class Epsilonproteobacteria and Proposed Reclassification to Epsilonbacteraeota (phyl. nov.).</title>
        <authorList>
            <person name="Waite D.W."/>
            <person name="Vanwonterghem I."/>
            <person name="Rinke C."/>
            <person name="Parks D.H."/>
            <person name="Zhang Y."/>
            <person name="Takai K."/>
            <person name="Sievert S.M."/>
            <person name="Simon J."/>
            <person name="Campbell B.J."/>
            <person name="Hanson T.E."/>
            <person name="Woyke T."/>
            <person name="Klotz M.G."/>
            <person name="Hugenholtz P."/>
        </authorList>
    </citation>
    <scope>NUCLEOTIDE SEQUENCE [LARGE SCALE GENOMIC DNA]</scope>
    <source>
        <strain evidence="1">UBA11420</strain>
    </source>
</reference>
<evidence type="ECO:0008006" key="3">
    <source>
        <dbReference type="Google" id="ProtNLM"/>
    </source>
</evidence>
<name>A0A2D3W6H7_9BACT</name>
<evidence type="ECO:0000313" key="1">
    <source>
        <dbReference type="EMBL" id="DAB36951.1"/>
    </source>
</evidence>
<proteinExistence type="predicted"/>
<dbReference type="Pfam" id="PF05573">
    <property type="entry name" value="NosL"/>
    <property type="match status" value="1"/>
</dbReference>
<feature type="non-terminal residue" evidence="1">
    <location>
        <position position="138"/>
    </location>
</feature>
<dbReference type="Gene3D" id="3.30.70.2050">
    <property type="match status" value="1"/>
</dbReference>
<gene>
    <name evidence="1" type="ORF">CFH80_02160</name>
</gene>
<dbReference type="InterPro" id="IPR008719">
    <property type="entry name" value="N2O_reductase_NosL"/>
</dbReference>
<dbReference type="AlphaFoldDB" id="A0A2D3W6H7"/>
<evidence type="ECO:0000313" key="2">
    <source>
        <dbReference type="Proteomes" id="UP000231638"/>
    </source>
</evidence>
<accession>A0A2D3W6H7</accession>
<protein>
    <recommendedName>
        <fullName evidence="3">Nitrous oxide reductase accessory protein NosL</fullName>
    </recommendedName>
</protein>
<dbReference type="PANTHER" id="PTHR41247:SF1">
    <property type="entry name" value="HTH-TYPE TRANSCRIPTIONAL REPRESSOR YCNK"/>
    <property type="match status" value="1"/>
</dbReference>
<organism evidence="1 2">
    <name type="scientific">Sulfurospirillum cavolei</name>
    <dbReference type="NCBI Taxonomy" id="366522"/>
    <lineage>
        <taxon>Bacteria</taxon>
        <taxon>Pseudomonadati</taxon>
        <taxon>Campylobacterota</taxon>
        <taxon>Epsilonproteobacteria</taxon>
        <taxon>Campylobacterales</taxon>
        <taxon>Sulfurospirillaceae</taxon>
        <taxon>Sulfurospirillum</taxon>
    </lineage>
</organism>